<dbReference type="PANTHER" id="PTHR11941">
    <property type="entry name" value="ENOYL-COA HYDRATASE-RELATED"/>
    <property type="match status" value="1"/>
</dbReference>
<dbReference type="SUPFAM" id="SSF52096">
    <property type="entry name" value="ClpP/crotonase"/>
    <property type="match status" value="1"/>
</dbReference>
<protein>
    <submittedName>
        <fullName evidence="1">Enoyl-CoA hydratase/carnithine racemase</fullName>
    </submittedName>
</protein>
<dbReference type="GO" id="GO:0004165">
    <property type="term" value="F:delta(3)-delta(2)-enoyl-CoA isomerase activity"/>
    <property type="evidence" value="ECO:0007669"/>
    <property type="project" value="TreeGrafter"/>
</dbReference>
<evidence type="ECO:0000313" key="1">
    <source>
        <dbReference type="EMBL" id="SCX75796.1"/>
    </source>
</evidence>
<accession>A0A1G5AD29</accession>
<name>A0A1G5AD29_9BACT</name>
<dbReference type="AlphaFoldDB" id="A0A1G5AD29"/>
<evidence type="ECO:0000313" key="2">
    <source>
        <dbReference type="Proteomes" id="UP000198870"/>
    </source>
</evidence>
<dbReference type="Proteomes" id="UP000198870">
    <property type="component" value="Unassembled WGS sequence"/>
</dbReference>
<reference evidence="1 2" key="1">
    <citation type="submission" date="2016-10" db="EMBL/GenBank/DDBJ databases">
        <authorList>
            <person name="de Groot N.N."/>
        </authorList>
    </citation>
    <scope>NUCLEOTIDE SEQUENCE [LARGE SCALE GENOMIC DNA]</scope>
    <source>
        <strain evidence="1 2">AA1</strain>
    </source>
</reference>
<dbReference type="OrthoDB" id="5365311at2"/>
<gene>
    <name evidence="1" type="ORF">SAMN05216233_10165</name>
</gene>
<dbReference type="RefSeq" id="WP_092207126.1">
    <property type="nucleotide sequence ID" value="NZ_FMUX01000001.1"/>
</dbReference>
<dbReference type="Pfam" id="PF00378">
    <property type="entry name" value="ECH_1"/>
    <property type="match status" value="1"/>
</dbReference>
<organism evidence="1 2">
    <name type="scientific">Desulfoluna spongiiphila</name>
    <dbReference type="NCBI Taxonomy" id="419481"/>
    <lineage>
        <taxon>Bacteria</taxon>
        <taxon>Pseudomonadati</taxon>
        <taxon>Thermodesulfobacteriota</taxon>
        <taxon>Desulfobacteria</taxon>
        <taxon>Desulfobacterales</taxon>
        <taxon>Desulfolunaceae</taxon>
        <taxon>Desulfoluna</taxon>
    </lineage>
</organism>
<dbReference type="CDD" id="cd06558">
    <property type="entry name" value="crotonase-like"/>
    <property type="match status" value="1"/>
</dbReference>
<sequence length="240" mass="26646">MSVVKWEKKDRTAVVWMDNGANTQNLIFAQELNRCLDEAIADEEVTAIILTSTDPKSFSQGVDVQWMGGAFADGKLDDIKGFMYGMNDVFTKLLTLPVPTIAAINGHAFGNGAILSCACDFRFMRADRGYFCFPEVDLGIPFLPGMLAFVKKAFAFDHFNDLYLTGRRAGAPELAERKMLVKASDNPEALMEDALAFAATFAKKRGIFKIHKARNHKQILDVMEAEDKEVIESLALFVTD</sequence>
<keyword evidence="2" id="KW-1185">Reference proteome</keyword>
<dbReference type="Gene3D" id="3.90.226.10">
    <property type="entry name" value="2-enoyl-CoA Hydratase, Chain A, domain 1"/>
    <property type="match status" value="1"/>
</dbReference>
<dbReference type="STRING" id="419481.SAMN05216233_10165"/>
<dbReference type="GO" id="GO:0006635">
    <property type="term" value="P:fatty acid beta-oxidation"/>
    <property type="evidence" value="ECO:0007669"/>
    <property type="project" value="TreeGrafter"/>
</dbReference>
<dbReference type="InterPro" id="IPR029045">
    <property type="entry name" value="ClpP/crotonase-like_dom_sf"/>
</dbReference>
<proteinExistence type="predicted"/>
<dbReference type="EMBL" id="FMUX01000001">
    <property type="protein sequence ID" value="SCX75796.1"/>
    <property type="molecule type" value="Genomic_DNA"/>
</dbReference>
<dbReference type="InterPro" id="IPR001753">
    <property type="entry name" value="Enoyl-CoA_hydra/iso"/>
</dbReference>
<dbReference type="PANTHER" id="PTHR11941:SF75">
    <property type="entry name" value="ENOYL-COA HYDRATASE_ISOMERASE FAMILY PROTEIN"/>
    <property type="match status" value="1"/>
</dbReference>